<dbReference type="PANTHER" id="PTHR33713:SF6">
    <property type="entry name" value="ANTITOXIN YEFM"/>
    <property type="match status" value="1"/>
</dbReference>
<accession>Q82WG6</accession>
<reference evidence="3 4" key="1">
    <citation type="journal article" date="2003" name="J. Bacteriol.">
        <title>Complete genome sequence of the ammonia-oxidizing bacterium and obligate chemolithoautotroph Nitrosomonas europaea.</title>
        <authorList>
            <person name="Chain P."/>
            <person name="Lamerdin J."/>
            <person name="Larimer F."/>
            <person name="Regala W."/>
            <person name="Land M."/>
            <person name="Hauser L."/>
            <person name="Hooper A."/>
            <person name="Klotz M."/>
            <person name="Norton J."/>
            <person name="Sayavedra-Soto L."/>
            <person name="Arciero D."/>
            <person name="Hommes N."/>
            <person name="Whittaker M."/>
            <person name="Arp D."/>
        </authorList>
    </citation>
    <scope>NUCLEOTIDE SEQUENCE [LARGE SCALE GENOMIC DNA]</scope>
    <source>
        <strain evidence="4">ATCC 19718 / CIP 103999 / KCTC 2705 / NBRC 14298</strain>
    </source>
</reference>
<dbReference type="InterPro" id="IPR036165">
    <property type="entry name" value="YefM-like_sf"/>
</dbReference>
<dbReference type="Gene3D" id="6.10.250.330">
    <property type="match status" value="1"/>
</dbReference>
<evidence type="ECO:0000256" key="2">
    <source>
        <dbReference type="RuleBase" id="RU362080"/>
    </source>
</evidence>
<dbReference type="Pfam" id="PF02604">
    <property type="entry name" value="PhdYeFM_antitox"/>
    <property type="match status" value="1"/>
</dbReference>
<dbReference type="Gene3D" id="3.40.1620.10">
    <property type="entry name" value="YefM-like domain"/>
    <property type="match status" value="1"/>
</dbReference>
<dbReference type="HOGENOM" id="CLU_155837_1_0_4"/>
<dbReference type="InterPro" id="IPR051405">
    <property type="entry name" value="phD/YefM_antitoxin"/>
</dbReference>
<dbReference type="SUPFAM" id="SSF143120">
    <property type="entry name" value="YefM-like"/>
    <property type="match status" value="1"/>
</dbReference>
<dbReference type="Proteomes" id="UP000001416">
    <property type="component" value="Chromosome"/>
</dbReference>
<gene>
    <name evidence="3" type="ordered locus">NE0712</name>
</gene>
<evidence type="ECO:0000256" key="1">
    <source>
        <dbReference type="ARBA" id="ARBA00009981"/>
    </source>
</evidence>
<evidence type="ECO:0000313" key="4">
    <source>
        <dbReference type="Proteomes" id="UP000001416"/>
    </source>
</evidence>
<protein>
    <recommendedName>
        <fullName evidence="2">Antitoxin</fullName>
    </recommendedName>
</protein>
<sequence>MAECNVQINVQLENLMDAITYSTARAKLADTMNRVCDNHEPIIITRNGEQSVVMMSLDDFKALEETSYLLRSPKNAKRLLESIAALESGRGETRSLAE</sequence>
<comment type="function">
    <text evidence="2">Antitoxin component of a type II toxin-antitoxin (TA) system.</text>
</comment>
<dbReference type="InterPro" id="IPR006442">
    <property type="entry name" value="Antitoxin_Phd/YefM"/>
</dbReference>
<keyword evidence="4" id="KW-1185">Reference proteome</keyword>
<proteinExistence type="inferred from homology"/>
<dbReference type="KEGG" id="neu:NE0712"/>
<name>Q82WG6_NITEU</name>
<dbReference type="eggNOG" id="COG2161">
    <property type="taxonomic scope" value="Bacteria"/>
</dbReference>
<comment type="similarity">
    <text evidence="1 2">Belongs to the phD/YefM antitoxin family.</text>
</comment>
<organism evidence="3 4">
    <name type="scientific">Nitrosomonas europaea (strain ATCC 19718 / CIP 103999 / KCTC 2705 / NBRC 14298)</name>
    <dbReference type="NCBI Taxonomy" id="228410"/>
    <lineage>
        <taxon>Bacteria</taxon>
        <taxon>Pseudomonadati</taxon>
        <taxon>Pseudomonadota</taxon>
        <taxon>Betaproteobacteria</taxon>
        <taxon>Nitrosomonadales</taxon>
        <taxon>Nitrosomonadaceae</taxon>
        <taxon>Nitrosomonas</taxon>
    </lineage>
</organism>
<dbReference type="PANTHER" id="PTHR33713">
    <property type="entry name" value="ANTITOXIN YAFN-RELATED"/>
    <property type="match status" value="1"/>
</dbReference>
<dbReference type="NCBIfam" id="TIGR01552">
    <property type="entry name" value="phd_fam"/>
    <property type="match status" value="1"/>
</dbReference>
<evidence type="ECO:0000313" key="3">
    <source>
        <dbReference type="EMBL" id="CAD84623.1"/>
    </source>
</evidence>
<dbReference type="STRING" id="228410.NE0712"/>
<dbReference type="EMBL" id="AL954747">
    <property type="protein sequence ID" value="CAD84623.1"/>
    <property type="molecule type" value="Genomic_DNA"/>
</dbReference>
<dbReference type="AlphaFoldDB" id="Q82WG6"/>
<dbReference type="PhylomeDB" id="Q82WG6"/>